<reference evidence="3 5" key="2">
    <citation type="submission" date="2021-03" db="EMBL/GenBank/DDBJ databases">
        <title>Genomic Encyclopedia of Type Strains, Phase IV (KMG-IV): sequencing the most valuable type-strain genomes for metagenomic binning, comparative biology and taxonomic classification.</title>
        <authorList>
            <person name="Goeker M."/>
        </authorList>
    </citation>
    <scope>NUCLEOTIDE SEQUENCE [LARGE SCALE GENOMIC DNA]</scope>
    <source>
        <strain evidence="3 5">DSM 40499</strain>
    </source>
</reference>
<feature type="region of interest" description="Disordered" evidence="1">
    <location>
        <begin position="22"/>
        <end position="45"/>
    </location>
</feature>
<organism evidence="2 4">
    <name type="scientific">Streptomyces griseochromogenes</name>
    <dbReference type="NCBI Taxonomy" id="68214"/>
    <lineage>
        <taxon>Bacteria</taxon>
        <taxon>Bacillati</taxon>
        <taxon>Actinomycetota</taxon>
        <taxon>Actinomycetes</taxon>
        <taxon>Kitasatosporales</taxon>
        <taxon>Streptomycetaceae</taxon>
        <taxon>Streptomyces</taxon>
    </lineage>
</organism>
<dbReference type="KEGG" id="sgs:AVL59_23290"/>
<dbReference type="EMBL" id="CP016279">
    <property type="protein sequence ID" value="ANP52100.1"/>
    <property type="molecule type" value="Genomic_DNA"/>
</dbReference>
<evidence type="ECO:0000313" key="4">
    <source>
        <dbReference type="Proteomes" id="UP000092659"/>
    </source>
</evidence>
<evidence type="ECO:0000313" key="2">
    <source>
        <dbReference type="EMBL" id="ANP52100.1"/>
    </source>
</evidence>
<gene>
    <name evidence="2" type="ORF">AVL59_23290</name>
    <name evidence="3" type="ORF">J2Z21_009606</name>
</gene>
<name>A0A1B1AZY1_9ACTN</name>
<dbReference type="Proteomes" id="UP001519309">
    <property type="component" value="Unassembled WGS sequence"/>
</dbReference>
<dbReference type="EMBL" id="JAGGLP010000051">
    <property type="protein sequence ID" value="MBP2056587.1"/>
    <property type="molecule type" value="Genomic_DNA"/>
</dbReference>
<dbReference type="RefSeq" id="WP_067307659.1">
    <property type="nucleotide sequence ID" value="NZ_CP016279.1"/>
</dbReference>
<dbReference type="AlphaFoldDB" id="A0A1B1AZY1"/>
<sequence>MPARRPPGPCWTAARGSWPGRLDRCTPTRARRSTGPRSSASGRKLPWRRVKPELDWYDQQLRNEEEAEHRRKVAWINSLTQAELDELERQTRLAASAQDDLRAELAAYL</sequence>
<evidence type="ECO:0000313" key="5">
    <source>
        <dbReference type="Proteomes" id="UP001519309"/>
    </source>
</evidence>
<protein>
    <submittedName>
        <fullName evidence="2">Uncharacterized protein</fullName>
    </submittedName>
</protein>
<keyword evidence="5" id="KW-1185">Reference proteome</keyword>
<evidence type="ECO:0000256" key="1">
    <source>
        <dbReference type="SAM" id="MobiDB-lite"/>
    </source>
</evidence>
<proteinExistence type="predicted"/>
<dbReference type="OrthoDB" id="4153402at2"/>
<accession>A0A1B1AZY1</accession>
<dbReference type="Proteomes" id="UP000092659">
    <property type="component" value="Chromosome"/>
</dbReference>
<reference evidence="2 4" key="1">
    <citation type="submission" date="2016-06" db="EMBL/GenBank/DDBJ databases">
        <title>Complete genome sequence of Streptomyces griseochromogenes ATCC 14511, the Blasticidin S producer.</title>
        <authorList>
            <person name="Wu L."/>
        </authorList>
    </citation>
    <scope>NUCLEOTIDE SEQUENCE [LARGE SCALE GENOMIC DNA]</scope>
    <source>
        <strain evidence="2 4">ATCC 14511</strain>
    </source>
</reference>
<evidence type="ECO:0000313" key="3">
    <source>
        <dbReference type="EMBL" id="MBP2056587.1"/>
    </source>
</evidence>